<name>A0ABN8I7R8_9NEOP</name>
<gene>
    <name evidence="1" type="ORF">IPOD504_LOCUS7296</name>
</gene>
<protein>
    <submittedName>
        <fullName evidence="1">Uncharacterized protein</fullName>
    </submittedName>
</protein>
<evidence type="ECO:0000313" key="1">
    <source>
        <dbReference type="EMBL" id="CAH2050195.1"/>
    </source>
</evidence>
<accession>A0ABN8I7R8</accession>
<dbReference type="Proteomes" id="UP000837857">
    <property type="component" value="Chromosome 2"/>
</dbReference>
<keyword evidence="2" id="KW-1185">Reference proteome</keyword>
<reference evidence="1" key="1">
    <citation type="submission" date="2022-03" db="EMBL/GenBank/DDBJ databases">
        <authorList>
            <person name="Martin H S."/>
        </authorList>
    </citation>
    <scope>NUCLEOTIDE SEQUENCE</scope>
</reference>
<feature type="non-terminal residue" evidence="1">
    <location>
        <position position="1"/>
    </location>
</feature>
<sequence>MARFGAGCALSRLEYAIAKAQNHAKIPGIRVRYAASFTIQERIPCRKAGLECRKRLRHPLSCTNSAQSNFVRRGRANRRRDFRGGSSLRERAGRCRAMALWDDLHLHAPEHRLRPHLPA</sequence>
<evidence type="ECO:0000313" key="2">
    <source>
        <dbReference type="Proteomes" id="UP000837857"/>
    </source>
</evidence>
<organism evidence="1 2">
    <name type="scientific">Iphiclides podalirius</name>
    <name type="common">scarce swallowtail</name>
    <dbReference type="NCBI Taxonomy" id="110791"/>
    <lineage>
        <taxon>Eukaryota</taxon>
        <taxon>Metazoa</taxon>
        <taxon>Ecdysozoa</taxon>
        <taxon>Arthropoda</taxon>
        <taxon>Hexapoda</taxon>
        <taxon>Insecta</taxon>
        <taxon>Pterygota</taxon>
        <taxon>Neoptera</taxon>
        <taxon>Endopterygota</taxon>
        <taxon>Lepidoptera</taxon>
        <taxon>Glossata</taxon>
        <taxon>Ditrysia</taxon>
        <taxon>Papilionoidea</taxon>
        <taxon>Papilionidae</taxon>
        <taxon>Papilioninae</taxon>
        <taxon>Iphiclides</taxon>
    </lineage>
</organism>
<proteinExistence type="predicted"/>
<dbReference type="EMBL" id="OW152814">
    <property type="protein sequence ID" value="CAH2050195.1"/>
    <property type="molecule type" value="Genomic_DNA"/>
</dbReference>